<name>A0A936ZD72_9HYPH</name>
<sequence>MTQKNEKRVPLTEQEKLDAGFHVPFFAPRRGKSSEGRWFTPYFAAPEGIDVDTNKRRTRQTR</sequence>
<dbReference type="EMBL" id="JAEQMY010000026">
    <property type="protein sequence ID" value="MBL0405685.1"/>
    <property type="molecule type" value="Genomic_DNA"/>
</dbReference>
<organism evidence="1 2">
    <name type="scientific">Microvirga aerilata</name>
    <dbReference type="NCBI Taxonomy" id="670292"/>
    <lineage>
        <taxon>Bacteria</taxon>
        <taxon>Pseudomonadati</taxon>
        <taxon>Pseudomonadota</taxon>
        <taxon>Alphaproteobacteria</taxon>
        <taxon>Hyphomicrobiales</taxon>
        <taxon>Methylobacteriaceae</taxon>
        <taxon>Microvirga</taxon>
    </lineage>
</organism>
<dbReference type="RefSeq" id="WP_202061938.1">
    <property type="nucleotide sequence ID" value="NZ_JAEQMY010000026.1"/>
</dbReference>
<keyword evidence="2" id="KW-1185">Reference proteome</keyword>
<reference evidence="1" key="1">
    <citation type="submission" date="2021-01" db="EMBL/GenBank/DDBJ databases">
        <title>Microvirga sp.</title>
        <authorList>
            <person name="Kim M.K."/>
        </authorList>
    </citation>
    <scope>NUCLEOTIDE SEQUENCE</scope>
    <source>
        <strain evidence="1">5420S-16</strain>
    </source>
</reference>
<dbReference type="AlphaFoldDB" id="A0A936ZD72"/>
<evidence type="ECO:0000313" key="1">
    <source>
        <dbReference type="EMBL" id="MBL0405685.1"/>
    </source>
</evidence>
<proteinExistence type="predicted"/>
<protein>
    <submittedName>
        <fullName evidence="1">Uncharacterized protein</fullName>
    </submittedName>
</protein>
<accession>A0A936ZD72</accession>
<gene>
    <name evidence="1" type="ORF">JKG68_17125</name>
</gene>
<dbReference type="Proteomes" id="UP000605848">
    <property type="component" value="Unassembled WGS sequence"/>
</dbReference>
<comment type="caution">
    <text evidence="1">The sequence shown here is derived from an EMBL/GenBank/DDBJ whole genome shotgun (WGS) entry which is preliminary data.</text>
</comment>
<evidence type="ECO:0000313" key="2">
    <source>
        <dbReference type="Proteomes" id="UP000605848"/>
    </source>
</evidence>